<evidence type="ECO:0008006" key="3">
    <source>
        <dbReference type="Google" id="ProtNLM"/>
    </source>
</evidence>
<dbReference type="PANTHER" id="PTHR22898">
    <property type="entry name" value="UNCHARACTERIZED GLYCOSOL TRANSFERASE-RELATED"/>
    <property type="match status" value="1"/>
</dbReference>
<dbReference type="PANTHER" id="PTHR22898:SF3">
    <property type="entry name" value="ALPHA-1,2-FUCOSYLTRANSFERASE-RELATED"/>
    <property type="match status" value="1"/>
</dbReference>
<dbReference type="Proteomes" id="UP001303046">
    <property type="component" value="Unassembled WGS sequence"/>
</dbReference>
<protein>
    <recommendedName>
        <fullName evidence="3">L-Fucosyltransferase</fullName>
    </recommendedName>
</protein>
<dbReference type="EMBL" id="JAVFWL010000001">
    <property type="protein sequence ID" value="KAK6728248.1"/>
    <property type="molecule type" value="Genomic_DNA"/>
</dbReference>
<dbReference type="InterPro" id="IPR052501">
    <property type="entry name" value="Alpha-1-2_FucT"/>
</dbReference>
<keyword evidence="2" id="KW-1185">Reference proteome</keyword>
<evidence type="ECO:0000313" key="1">
    <source>
        <dbReference type="EMBL" id="KAK6728248.1"/>
    </source>
</evidence>
<sequence>MVYSPTLMMGQPMFPQRVERHFIHAISMSEVHISSHFNTLPRHGYQRLNRHRILTTWDCWHCLRNLLFVVVLTLIGYKFIYWPSPKNCITFPLLRNDESDQLLEICAGLSIAMKTGRIFYISNKSRSEKASQAIEKLGRWFPELGKKIKFSLEQTSPFYVPYTEAIKAHLGQLAHKGECILLDSEYSYNAELFYDYYLELRDILKFSYDVSSRGDELLEESEVKNRYMALCVHVGRGTIVDTELDPSMHEIVKAAREISIKTNLNEFYIFSDDMKFASSLEYLLHVNKNWQPHVHVTKNSEVLDLYIARQVCGAVLLTSHRSTLGWWLGFLASMPSKVFYMRSAYENGFGVQMFLPSWIPYTEWKTNNKSMGVTKS</sequence>
<name>A0ABR1BPA1_NECAM</name>
<comment type="caution">
    <text evidence="1">The sequence shown here is derived from an EMBL/GenBank/DDBJ whole genome shotgun (WGS) entry which is preliminary data.</text>
</comment>
<gene>
    <name evidence="1" type="primary">Necator_chrI.g1845</name>
    <name evidence="1" type="ORF">RB195_005719</name>
</gene>
<organism evidence="1 2">
    <name type="scientific">Necator americanus</name>
    <name type="common">Human hookworm</name>
    <dbReference type="NCBI Taxonomy" id="51031"/>
    <lineage>
        <taxon>Eukaryota</taxon>
        <taxon>Metazoa</taxon>
        <taxon>Ecdysozoa</taxon>
        <taxon>Nematoda</taxon>
        <taxon>Chromadorea</taxon>
        <taxon>Rhabditida</taxon>
        <taxon>Rhabditina</taxon>
        <taxon>Rhabditomorpha</taxon>
        <taxon>Strongyloidea</taxon>
        <taxon>Ancylostomatidae</taxon>
        <taxon>Bunostominae</taxon>
        <taxon>Necator</taxon>
    </lineage>
</organism>
<accession>A0ABR1BPA1</accession>
<evidence type="ECO:0000313" key="2">
    <source>
        <dbReference type="Proteomes" id="UP001303046"/>
    </source>
</evidence>
<proteinExistence type="predicted"/>
<reference evidence="1 2" key="1">
    <citation type="submission" date="2023-08" db="EMBL/GenBank/DDBJ databases">
        <title>A Necator americanus chromosomal reference genome.</title>
        <authorList>
            <person name="Ilik V."/>
            <person name="Petrzelkova K.J."/>
            <person name="Pardy F."/>
            <person name="Fuh T."/>
            <person name="Niatou-Singa F.S."/>
            <person name="Gouil Q."/>
            <person name="Baker L."/>
            <person name="Ritchie M.E."/>
            <person name="Jex A.R."/>
            <person name="Gazzola D."/>
            <person name="Li H."/>
            <person name="Toshio Fujiwara R."/>
            <person name="Zhan B."/>
            <person name="Aroian R.V."/>
            <person name="Pafco B."/>
            <person name="Schwarz E.M."/>
        </authorList>
    </citation>
    <scope>NUCLEOTIDE SEQUENCE [LARGE SCALE GENOMIC DNA]</scope>
    <source>
        <strain evidence="1 2">Aroian</strain>
        <tissue evidence="1">Whole animal</tissue>
    </source>
</reference>